<evidence type="ECO:0000313" key="1">
    <source>
        <dbReference type="EMBL" id="OKA17079.1"/>
    </source>
</evidence>
<evidence type="ECO:0008006" key="3">
    <source>
        <dbReference type="Google" id="ProtNLM"/>
    </source>
</evidence>
<comment type="caution">
    <text evidence="1">The sequence shown here is derived from an EMBL/GenBank/DDBJ whole genome shotgun (WGS) entry which is preliminary data.</text>
</comment>
<feature type="non-terminal residue" evidence="1">
    <location>
        <position position="155"/>
    </location>
</feature>
<dbReference type="AlphaFoldDB" id="A0A853ZYB2"/>
<proteinExistence type="predicted"/>
<organism evidence="1 2">
    <name type="scientific">Pseudomonas versuta</name>
    <dbReference type="NCBI Taxonomy" id="1788301"/>
    <lineage>
        <taxon>Bacteria</taxon>
        <taxon>Pseudomonadati</taxon>
        <taxon>Pseudomonadota</taxon>
        <taxon>Gammaproteobacteria</taxon>
        <taxon>Pseudomonadales</taxon>
        <taxon>Pseudomonadaceae</taxon>
        <taxon>Pseudomonas</taxon>
    </lineage>
</organism>
<evidence type="ECO:0000313" key="2">
    <source>
        <dbReference type="Proteomes" id="UP000185990"/>
    </source>
</evidence>
<dbReference type="Proteomes" id="UP000185990">
    <property type="component" value="Unassembled WGS sequence"/>
</dbReference>
<feature type="non-terminal residue" evidence="1">
    <location>
        <position position="1"/>
    </location>
</feature>
<reference evidence="1 2" key="1">
    <citation type="submission" date="2016-11" db="EMBL/GenBank/DDBJ databases">
        <title>Draft genome of Pseudomonas versuta A4R1.12.</title>
        <authorList>
            <person name="See-Too W.-S."/>
        </authorList>
    </citation>
    <scope>NUCLEOTIDE SEQUENCE [LARGE SCALE GENOMIC DNA]</scope>
    <source>
        <strain evidence="1 2">A4R1.12</strain>
    </source>
</reference>
<name>A0A853ZYB2_9PSED</name>
<accession>A0A853ZYB2</accession>
<sequence>ATRTPTRQSLEIQTQQWRKDGKLTQRELSRDGVLVRRETFDYDIRGRMISHRLTGPSLPEDAHGKTYREQHFEYDALDNVRRLETVLADGSANNVATFTYNPSDLTQLINISHSRSDYPAPVTLEYDALGNLKRDEKGSPLHYDALGRLIGVTLP</sequence>
<dbReference type="Gene3D" id="2.180.10.10">
    <property type="entry name" value="RHS repeat-associated core"/>
    <property type="match status" value="1"/>
</dbReference>
<gene>
    <name evidence="1" type="ORF">BOH74_23425</name>
</gene>
<dbReference type="EMBL" id="MPJD01000096">
    <property type="protein sequence ID" value="OKA17079.1"/>
    <property type="molecule type" value="Genomic_DNA"/>
</dbReference>
<protein>
    <recommendedName>
        <fullName evidence="3">Sugar-binding protein</fullName>
    </recommendedName>
</protein>